<evidence type="ECO:0000313" key="3">
    <source>
        <dbReference type="EMBL" id="GAP31074.1"/>
    </source>
</evidence>
<keyword evidence="1" id="KW-0732">Signal</keyword>
<name>A0A0B8NLZ0_9NOCA</name>
<organism evidence="3 4">
    <name type="scientific">Nocardia seriolae</name>
    <dbReference type="NCBI Taxonomy" id="37332"/>
    <lineage>
        <taxon>Bacteria</taxon>
        <taxon>Bacillati</taxon>
        <taxon>Actinomycetota</taxon>
        <taxon>Actinomycetes</taxon>
        <taxon>Mycobacteriales</taxon>
        <taxon>Nocardiaceae</taxon>
        <taxon>Nocardia</taxon>
    </lineage>
</organism>
<evidence type="ECO:0000313" key="4">
    <source>
        <dbReference type="Proteomes" id="UP000037179"/>
    </source>
</evidence>
<reference evidence="4" key="1">
    <citation type="submission" date="2015-07" db="EMBL/GenBank/DDBJ databases">
        <title>Nocardia seriolae U-1 whole genome shotgun sequence.</title>
        <authorList>
            <person name="Imajoh M."/>
            <person name="Fukumoto Y."/>
            <person name="Sukeda M."/>
            <person name="Yamane J."/>
            <person name="Yamasaki K."/>
            <person name="Shimizu M."/>
            <person name="Ohnishi K."/>
            <person name="Oshima S."/>
        </authorList>
    </citation>
    <scope>NUCLEOTIDE SEQUENCE [LARGE SCALE GENOMIC DNA]</scope>
    <source>
        <strain evidence="4">U-1</strain>
    </source>
</reference>
<keyword evidence="4" id="KW-1185">Reference proteome</keyword>
<dbReference type="AlphaFoldDB" id="A0A0B8NLZ0"/>
<dbReference type="RefSeq" id="WP_033089635.1">
    <property type="nucleotide sequence ID" value="NZ_AP017900.1"/>
</dbReference>
<gene>
    <name evidence="2" type="ORF">NS506_06027</name>
    <name evidence="3" type="ORF">NSK11_contig00102-0033</name>
</gene>
<sequence length="84" mass="8679">MSKKYLIGLPVAVLAVAPAVGMVAAAPAEAAVPTYTCNAQTWAGETLPTLTIEAKWGKKQATGVAQTTWGGVAKYATIDCQKNN</sequence>
<evidence type="ECO:0000313" key="5">
    <source>
        <dbReference type="Proteomes" id="UP000180166"/>
    </source>
</evidence>
<dbReference type="EMBL" id="CP017839">
    <property type="protein sequence ID" value="APB00064.1"/>
    <property type="molecule type" value="Genomic_DNA"/>
</dbReference>
<protein>
    <submittedName>
        <fullName evidence="3">Acyl-CoA synthetase</fullName>
    </submittedName>
</protein>
<proteinExistence type="predicted"/>
<feature type="chain" id="PRO_5014509493" evidence="1">
    <location>
        <begin position="31"/>
        <end position="84"/>
    </location>
</feature>
<accession>A0A0B8NLZ0</accession>
<dbReference type="KEGG" id="nsr:NS506_06027"/>
<evidence type="ECO:0000313" key="2">
    <source>
        <dbReference type="EMBL" id="APB00064.1"/>
    </source>
</evidence>
<feature type="signal peptide" evidence="1">
    <location>
        <begin position="1"/>
        <end position="30"/>
    </location>
</feature>
<reference evidence="3 4" key="2">
    <citation type="journal article" date="2016" name="Genome Announc.">
        <title>Draft Genome Sequence of Erythromycin- and Oxytetracycline-Sensitive Nocardia seriolae Strain U-1 (NBRC 110359).</title>
        <authorList>
            <person name="Imajoh M."/>
            <person name="Sukeda M."/>
            <person name="Shimizu M."/>
            <person name="Yamane J."/>
            <person name="Ohnishi K."/>
            <person name="Oshima S."/>
        </authorList>
    </citation>
    <scope>NUCLEOTIDE SEQUENCE [LARGE SCALE GENOMIC DNA]</scope>
    <source>
        <strain evidence="3 4">U-1</strain>
    </source>
</reference>
<dbReference type="GeneID" id="93376530"/>
<evidence type="ECO:0000256" key="1">
    <source>
        <dbReference type="SAM" id="SignalP"/>
    </source>
</evidence>
<dbReference type="EMBL" id="BBYQ01000102">
    <property type="protein sequence ID" value="GAP31074.1"/>
    <property type="molecule type" value="Genomic_DNA"/>
</dbReference>
<dbReference type="Proteomes" id="UP000180166">
    <property type="component" value="Chromosome"/>
</dbReference>
<dbReference type="Proteomes" id="UP000037179">
    <property type="component" value="Unassembled WGS sequence"/>
</dbReference>
<dbReference type="OrthoDB" id="4563042at2"/>
<reference evidence="2 5" key="3">
    <citation type="submission" date="2016-10" db="EMBL/GenBank/DDBJ databases">
        <title>Genome sequence of Nocardia seriolae strain EM150506, isolated from Anguila japonica.</title>
        <authorList>
            <person name="Han H.-J."/>
        </authorList>
    </citation>
    <scope>NUCLEOTIDE SEQUENCE [LARGE SCALE GENOMIC DNA]</scope>
    <source>
        <strain evidence="2 5">EM150506</strain>
    </source>
</reference>